<reference evidence="3" key="2">
    <citation type="journal article" date="2018" name="Nature">
        <title>Human gut bacteria contain acquired interbacterial defence systems.</title>
        <authorList>
            <person name="Ross B.D."/>
            <person name="Verster A.J."/>
            <person name="Radey M.C."/>
            <person name="Schmidtke D.T."/>
            <person name="Pope C.E."/>
            <person name="Hoffman L.R."/>
            <person name="Hajjar A."/>
            <person name="Peterson S.B."/>
            <person name="Borenstein E."/>
            <person name="Mougous J."/>
        </authorList>
    </citation>
    <scope>NUCLEOTIDE SEQUENCE</scope>
    <source>
        <strain evidence="3">3725 D1 iv</strain>
    </source>
</reference>
<dbReference type="AlphaFoldDB" id="A0A139L5W0"/>
<dbReference type="EMBL" id="VWFP01000011">
    <property type="protein sequence ID" value="KAA4626751.1"/>
    <property type="molecule type" value="Genomic_DNA"/>
</dbReference>
<dbReference type="EMBL" id="CP041395">
    <property type="protein sequence ID" value="QDM08154.1"/>
    <property type="molecule type" value="Genomic_DNA"/>
</dbReference>
<gene>
    <name evidence="3" type="ORF">DYI28_05200</name>
    <name evidence="1" type="ORF">F3B90_12770</name>
    <name evidence="2" type="ORF">F3B98_06130</name>
</gene>
<sequence length="69" mass="8018">MGRTRVTGKVEPIVKKWLSKDEAKSYIGCSDDFLRTLREKALISFSQFGKMIWYDLSSIDRFIQSNKVV</sequence>
<evidence type="ECO:0000313" key="2">
    <source>
        <dbReference type="EMBL" id="KAA4665212.1"/>
    </source>
</evidence>
<evidence type="ECO:0000313" key="5">
    <source>
        <dbReference type="Proteomes" id="UP000424805"/>
    </source>
</evidence>
<dbReference type="EMBL" id="VWFO01000006">
    <property type="protein sequence ID" value="KAA4665212.1"/>
    <property type="molecule type" value="Genomic_DNA"/>
</dbReference>
<reference evidence="5 6" key="3">
    <citation type="journal article" date="2019" name="Nat. Med.">
        <title>A library of human gut bacterial isolates paired with longitudinal multiomics data enables mechanistic microbiome research.</title>
        <authorList>
            <person name="Poyet M."/>
            <person name="Groussin M."/>
            <person name="Gibbons S.M."/>
            <person name="Avila-Pacheco J."/>
            <person name="Jiang X."/>
            <person name="Kearney S.M."/>
            <person name="Perrotta A.R."/>
            <person name="Berdy B."/>
            <person name="Zhao S."/>
            <person name="Lieberman T.D."/>
            <person name="Swanson P.K."/>
            <person name="Smith M."/>
            <person name="Roesemann S."/>
            <person name="Alexander J.E."/>
            <person name="Rich S.A."/>
            <person name="Livny J."/>
            <person name="Vlamakis H."/>
            <person name="Clish C."/>
            <person name="Bullock K."/>
            <person name="Deik A."/>
            <person name="Scott J."/>
            <person name="Pierce K.A."/>
            <person name="Xavier R.J."/>
            <person name="Alm E.J."/>
        </authorList>
    </citation>
    <scope>NUCLEOTIDE SEQUENCE [LARGE SCALE GENOMIC DNA]</scope>
    <source>
        <strain evidence="2 6">BIOML-A14</strain>
        <strain evidence="1 5">BIOML-A15</strain>
    </source>
</reference>
<evidence type="ECO:0000313" key="3">
    <source>
        <dbReference type="EMBL" id="QDM08154.1"/>
    </source>
</evidence>
<evidence type="ECO:0000313" key="4">
    <source>
        <dbReference type="Proteomes" id="UP000318823"/>
    </source>
</evidence>
<dbReference type="Proteomes" id="UP000435985">
    <property type="component" value="Unassembled WGS sequence"/>
</dbReference>
<organism evidence="2 6">
    <name type="scientific">Bacteroides ovatus</name>
    <dbReference type="NCBI Taxonomy" id="28116"/>
    <lineage>
        <taxon>Bacteria</taxon>
        <taxon>Pseudomonadati</taxon>
        <taxon>Bacteroidota</taxon>
        <taxon>Bacteroidia</taxon>
        <taxon>Bacteroidales</taxon>
        <taxon>Bacteroidaceae</taxon>
        <taxon>Bacteroides</taxon>
    </lineage>
</organism>
<reference evidence="3" key="4">
    <citation type="submission" date="2019-07" db="EMBL/GenBank/DDBJ databases">
        <authorList>
            <person name="Ross B.D."/>
            <person name="Verster A.J."/>
            <person name="Radey M.C."/>
            <person name="Schmidtke D.T."/>
            <person name="Pope C.E."/>
            <person name="Hoffman L.R."/>
            <person name="Hajjar A."/>
            <person name="Peterson S.B."/>
            <person name="Borenstein E."/>
            <person name="Mougous J.D."/>
        </authorList>
    </citation>
    <scope>NUCLEOTIDE SEQUENCE</scope>
    <source>
        <strain evidence="3">3725 D1 iv</strain>
    </source>
</reference>
<reference evidence="4" key="1">
    <citation type="journal article" date="2018" name="J. Anim. Genet.">
        <title>Acquired interbacterial defense systems protect against interspecies antagonism in the human gut microbiome.</title>
        <authorList>
            <person name="Ross B.D."/>
            <person name="Verster A.J."/>
            <person name="Radey M.C."/>
            <person name="Schmidtke D.T."/>
            <person name="Pope C.E."/>
            <person name="Hoffman L.R."/>
            <person name="Hajjar A."/>
            <person name="Peterson S.B."/>
            <person name="Borenstein E."/>
            <person name="Mougous J."/>
        </authorList>
    </citation>
    <scope>NUCLEOTIDE SEQUENCE [LARGE SCALE GENOMIC DNA]</scope>
    <source>
        <strain evidence="4">3725 D1 iv</strain>
    </source>
</reference>
<dbReference type="Proteomes" id="UP000424805">
    <property type="component" value="Unassembled WGS sequence"/>
</dbReference>
<evidence type="ECO:0000313" key="1">
    <source>
        <dbReference type="EMBL" id="KAA4626751.1"/>
    </source>
</evidence>
<proteinExistence type="predicted"/>
<protein>
    <submittedName>
        <fullName evidence="2">Helix-turn-helix domain-containing protein</fullName>
    </submittedName>
</protein>
<name>A0A139L5W0_BACOV</name>
<accession>A0A139L5W0</accession>
<dbReference type="Proteomes" id="UP000318823">
    <property type="component" value="Chromosome"/>
</dbReference>
<evidence type="ECO:0000313" key="6">
    <source>
        <dbReference type="Proteomes" id="UP000435985"/>
    </source>
</evidence>